<dbReference type="Gene3D" id="2.60.40.650">
    <property type="match status" value="1"/>
</dbReference>
<dbReference type="PROSITE" id="PS50255">
    <property type="entry name" value="CYTOCHROME_B5_2"/>
    <property type="match status" value="1"/>
</dbReference>
<dbReference type="InterPro" id="IPR005066">
    <property type="entry name" value="MoCF_OxRdtse_dimer"/>
</dbReference>
<accession>A0A0D1WXT2</accession>
<feature type="compositionally biased region" description="Basic and acidic residues" evidence="15">
    <location>
        <begin position="190"/>
        <end position="204"/>
    </location>
</feature>
<dbReference type="Gene3D" id="3.10.120.10">
    <property type="entry name" value="Cytochrome b5-like heme/steroid binding domain"/>
    <property type="match status" value="1"/>
</dbReference>
<evidence type="ECO:0000256" key="12">
    <source>
        <dbReference type="ARBA" id="ARBA00023004"/>
    </source>
</evidence>
<dbReference type="EC" id="1.8.3.1" evidence="5"/>
<keyword evidence="10" id="KW-0479">Metal-binding</keyword>
<keyword evidence="13" id="KW-0496">Mitochondrion</keyword>
<dbReference type="GO" id="GO:0008482">
    <property type="term" value="F:sulfite oxidase activity"/>
    <property type="evidence" value="ECO:0007669"/>
    <property type="project" value="UniProtKB-EC"/>
</dbReference>
<dbReference type="GO" id="GO:0006790">
    <property type="term" value="P:sulfur compound metabolic process"/>
    <property type="evidence" value="ECO:0007669"/>
    <property type="project" value="TreeGrafter"/>
</dbReference>
<dbReference type="SUPFAM" id="SSF55856">
    <property type="entry name" value="Cytochrome b5-like heme/steroid binding domain"/>
    <property type="match status" value="1"/>
</dbReference>
<dbReference type="Pfam" id="PF00173">
    <property type="entry name" value="Cyt-b5"/>
    <property type="match status" value="1"/>
</dbReference>
<feature type="domain" description="Cytochrome b5 heme-binding" evidence="16">
    <location>
        <begin position="98"/>
        <end position="176"/>
    </location>
</feature>
<reference evidence="17 18" key="1">
    <citation type="submission" date="2015-01" db="EMBL/GenBank/DDBJ databases">
        <title>The Genome Sequence of Exophiala sideris CBS121828.</title>
        <authorList>
            <consortium name="The Broad Institute Genomics Platform"/>
            <person name="Cuomo C."/>
            <person name="de Hoog S."/>
            <person name="Gorbushina A."/>
            <person name="Stielow B."/>
            <person name="Teixiera M."/>
            <person name="Abouelleil A."/>
            <person name="Chapman S.B."/>
            <person name="Priest M."/>
            <person name="Young S.K."/>
            <person name="Wortman J."/>
            <person name="Nusbaum C."/>
            <person name="Birren B."/>
        </authorList>
    </citation>
    <scope>NUCLEOTIDE SEQUENCE [LARGE SCALE GENOMIC DNA]</scope>
    <source>
        <strain evidence="17 18">CBS 121828</strain>
    </source>
</reference>
<gene>
    <name evidence="17" type="ORF">PV11_07504</name>
</gene>
<comment type="subcellular location">
    <subcellularLocation>
        <location evidence="3">Mitochondrion intermembrane space</location>
    </subcellularLocation>
</comment>
<dbReference type="SUPFAM" id="SSF56524">
    <property type="entry name" value="Oxidoreductase molybdopterin-binding domain"/>
    <property type="match status" value="1"/>
</dbReference>
<dbReference type="InterPro" id="IPR001199">
    <property type="entry name" value="Cyt_B5-like_heme/steroid-bd"/>
</dbReference>
<evidence type="ECO:0000313" key="17">
    <source>
        <dbReference type="EMBL" id="KIV79966.1"/>
    </source>
</evidence>
<dbReference type="InterPro" id="IPR008335">
    <property type="entry name" value="Mopterin_OxRdtase_euk"/>
</dbReference>
<protein>
    <recommendedName>
        <fullName evidence="7">Nitrate reductase [NADPH]</fullName>
        <ecNumber evidence="6">1.7.1.3</ecNumber>
        <ecNumber evidence="5">1.8.3.1</ecNumber>
    </recommendedName>
</protein>
<dbReference type="EMBL" id="KN846953">
    <property type="protein sequence ID" value="KIV79966.1"/>
    <property type="molecule type" value="Genomic_DNA"/>
</dbReference>
<dbReference type="STRING" id="1016849.A0A0D1WXT2"/>
<dbReference type="InterPro" id="IPR014756">
    <property type="entry name" value="Ig_E-set"/>
</dbReference>
<comment type="cofactor">
    <cofactor evidence="2">
        <name>heme b</name>
        <dbReference type="ChEBI" id="CHEBI:60344"/>
    </cofactor>
</comment>
<evidence type="ECO:0000256" key="11">
    <source>
        <dbReference type="ARBA" id="ARBA00023002"/>
    </source>
</evidence>
<evidence type="ECO:0000256" key="7">
    <source>
        <dbReference type="ARBA" id="ARBA00015499"/>
    </source>
</evidence>
<dbReference type="Pfam" id="PF00174">
    <property type="entry name" value="Oxidored_molyb"/>
    <property type="match status" value="1"/>
</dbReference>
<evidence type="ECO:0000256" key="6">
    <source>
        <dbReference type="ARBA" id="ARBA00012673"/>
    </source>
</evidence>
<dbReference type="InterPro" id="IPR000572">
    <property type="entry name" value="OxRdtase_Mopterin-bd_dom"/>
</dbReference>
<keyword evidence="9" id="KW-0349">Heme</keyword>
<dbReference type="PANTHER" id="PTHR19372:SF7">
    <property type="entry name" value="SULFITE OXIDASE, MITOCHONDRIAL"/>
    <property type="match status" value="1"/>
</dbReference>
<organism evidence="17 18">
    <name type="scientific">Exophiala sideris</name>
    <dbReference type="NCBI Taxonomy" id="1016849"/>
    <lineage>
        <taxon>Eukaryota</taxon>
        <taxon>Fungi</taxon>
        <taxon>Dikarya</taxon>
        <taxon>Ascomycota</taxon>
        <taxon>Pezizomycotina</taxon>
        <taxon>Eurotiomycetes</taxon>
        <taxon>Chaetothyriomycetidae</taxon>
        <taxon>Chaetothyriales</taxon>
        <taxon>Herpotrichiellaceae</taxon>
        <taxon>Exophiala</taxon>
    </lineage>
</organism>
<evidence type="ECO:0000256" key="15">
    <source>
        <dbReference type="SAM" id="MobiDB-lite"/>
    </source>
</evidence>
<evidence type="ECO:0000256" key="5">
    <source>
        <dbReference type="ARBA" id="ARBA00012505"/>
    </source>
</evidence>
<dbReference type="Pfam" id="PF03404">
    <property type="entry name" value="Mo-co_dimer"/>
    <property type="match status" value="1"/>
</dbReference>
<dbReference type="GO" id="GO:0043546">
    <property type="term" value="F:molybdopterin cofactor binding"/>
    <property type="evidence" value="ECO:0007669"/>
    <property type="project" value="TreeGrafter"/>
</dbReference>
<evidence type="ECO:0000256" key="10">
    <source>
        <dbReference type="ARBA" id="ARBA00022723"/>
    </source>
</evidence>
<evidence type="ECO:0000256" key="4">
    <source>
        <dbReference type="ARBA" id="ARBA00004971"/>
    </source>
</evidence>
<comment type="catalytic activity">
    <reaction evidence="14">
        <text>nitrite + NADP(+) + H2O = nitrate + NADPH + H(+)</text>
        <dbReference type="Rhea" id="RHEA:19061"/>
        <dbReference type="ChEBI" id="CHEBI:15377"/>
        <dbReference type="ChEBI" id="CHEBI:15378"/>
        <dbReference type="ChEBI" id="CHEBI:16301"/>
        <dbReference type="ChEBI" id="CHEBI:17632"/>
        <dbReference type="ChEBI" id="CHEBI:57783"/>
        <dbReference type="ChEBI" id="CHEBI:58349"/>
        <dbReference type="EC" id="1.7.1.3"/>
    </reaction>
</comment>
<dbReference type="PANTHER" id="PTHR19372">
    <property type="entry name" value="SULFITE REDUCTASE"/>
    <property type="match status" value="1"/>
</dbReference>
<feature type="region of interest" description="Disordered" evidence="15">
    <location>
        <begin position="190"/>
        <end position="212"/>
    </location>
</feature>
<evidence type="ECO:0000256" key="14">
    <source>
        <dbReference type="ARBA" id="ARBA00049155"/>
    </source>
</evidence>
<dbReference type="Proteomes" id="UP000053599">
    <property type="component" value="Unassembled WGS sequence"/>
</dbReference>
<dbReference type="GO" id="GO:0050464">
    <property type="term" value="F:nitrate reductase (NADPH) activity"/>
    <property type="evidence" value="ECO:0007669"/>
    <property type="project" value="UniProtKB-EC"/>
</dbReference>
<evidence type="ECO:0000256" key="13">
    <source>
        <dbReference type="ARBA" id="ARBA00023128"/>
    </source>
</evidence>
<dbReference type="SMART" id="SM01117">
    <property type="entry name" value="Cyt-b5"/>
    <property type="match status" value="1"/>
</dbReference>
<name>A0A0D1WXT2_9EURO</name>
<dbReference type="FunFam" id="3.10.120.10:FF:000007">
    <property type="entry name" value="Sulfite oxidase, mitochondrial"/>
    <property type="match status" value="1"/>
</dbReference>
<evidence type="ECO:0000313" key="18">
    <source>
        <dbReference type="Proteomes" id="UP000053599"/>
    </source>
</evidence>
<dbReference type="InterPro" id="IPR036400">
    <property type="entry name" value="Cyt_B5-like_heme/steroid_sf"/>
</dbReference>
<dbReference type="OrthoDB" id="432685at2759"/>
<comment type="cofactor">
    <cofactor evidence="1">
        <name>Mo-molybdopterin</name>
        <dbReference type="ChEBI" id="CHEBI:71302"/>
    </cofactor>
</comment>
<dbReference type="EC" id="1.7.1.3" evidence="6"/>
<dbReference type="HOGENOM" id="CLU_003827_5_1_1"/>
<evidence type="ECO:0000259" key="16">
    <source>
        <dbReference type="PROSITE" id="PS50255"/>
    </source>
</evidence>
<feature type="region of interest" description="Disordered" evidence="15">
    <location>
        <begin position="22"/>
        <end position="42"/>
    </location>
</feature>
<dbReference type="PRINTS" id="PR00407">
    <property type="entry name" value="EUMOPTERIN"/>
</dbReference>
<evidence type="ECO:0000256" key="2">
    <source>
        <dbReference type="ARBA" id="ARBA00001970"/>
    </source>
</evidence>
<dbReference type="SUPFAM" id="SSF81296">
    <property type="entry name" value="E set domains"/>
    <property type="match status" value="1"/>
</dbReference>
<dbReference type="AlphaFoldDB" id="A0A0D1WXT2"/>
<evidence type="ECO:0000256" key="1">
    <source>
        <dbReference type="ARBA" id="ARBA00001924"/>
    </source>
</evidence>
<keyword evidence="11" id="KW-0560">Oxidoreductase</keyword>
<dbReference type="FunFam" id="3.90.420.10:FF:000002">
    <property type="entry name" value="sulfite oxidase, mitochondrial"/>
    <property type="match status" value="1"/>
</dbReference>
<evidence type="ECO:0000256" key="3">
    <source>
        <dbReference type="ARBA" id="ARBA00004569"/>
    </source>
</evidence>
<keyword evidence="8" id="KW-0500">Molybdenum</keyword>
<evidence type="ECO:0000256" key="8">
    <source>
        <dbReference type="ARBA" id="ARBA00022505"/>
    </source>
</evidence>
<dbReference type="GO" id="GO:0020037">
    <property type="term" value="F:heme binding"/>
    <property type="evidence" value="ECO:0007669"/>
    <property type="project" value="TreeGrafter"/>
</dbReference>
<dbReference type="InterPro" id="IPR036374">
    <property type="entry name" value="OxRdtase_Mopterin-bd_sf"/>
</dbReference>
<keyword evidence="12" id="KW-0408">Iron</keyword>
<evidence type="ECO:0000256" key="9">
    <source>
        <dbReference type="ARBA" id="ARBA00022617"/>
    </source>
</evidence>
<comment type="pathway">
    <text evidence="4">Energy metabolism; sulfur metabolism.</text>
</comment>
<dbReference type="GO" id="GO:0005758">
    <property type="term" value="C:mitochondrial intermembrane space"/>
    <property type="evidence" value="ECO:0007669"/>
    <property type="project" value="UniProtKB-SubCell"/>
</dbReference>
<proteinExistence type="predicted"/>
<dbReference type="Gene3D" id="3.90.420.10">
    <property type="entry name" value="Oxidoreductase, molybdopterin-binding domain"/>
    <property type="match status" value="1"/>
</dbReference>
<sequence length="588" mass="65110">MTTLFYRLGGLSSRAYSASATLRSSRPIASKSGGSLKTPSLAIPSRSFSSAKGLRRTRPPIPRRVHAGVVAAGSLLVAASLFGGHAAHDESPNVTESKHYIRLNEVKKHGKDSERKWVTKGVRVFDVTDWIAAHPGGPVILQAVGGAIDKYWDIFSIHKKQDVYDVLEEYFIGEIDPRDLVDGKLSEDKVEDPFVSDPSRDPRLQQHTAKPCNAETPSSCLGDFITPTEIFYVRNHLWVPQVDEETHVLNVELPDGTEKQYTLSDLKSRFKPFSVTATLQCTGNRRKHMSDNAKAATGLQWEAGAISNTEWTGVRLTDLLEDAGFPVNDWNFDEAKHVHFIGSEAYAGSIPIAKAVDPQGDVILAYEMGGKPLSRDHGYPLRALVPGHTAARSVKWLEKIVLAEDECQSAWQQRDYKCFGPNQTPKDVDYASAPAIQEMPIQSAITALKSISSTSDKGRAELQRLGLEEDAIKVEGYAYSGGGRRIIRVDISADDGQSWSQAAILPDQALGHKSWSWKRWESVIPKRLAGKSFVVKAVDDSYNNQPESYGAQYNFRGNLVNAWHRVRYGDEERAEDVDVGERHVRSTK</sequence>
<dbReference type="GO" id="GO:0030151">
    <property type="term" value="F:molybdenum ion binding"/>
    <property type="evidence" value="ECO:0007669"/>
    <property type="project" value="InterPro"/>
</dbReference>